<protein>
    <recommendedName>
        <fullName evidence="5">Mid2 domain-containing protein</fullName>
    </recommendedName>
</protein>
<feature type="compositionally biased region" description="Polar residues" evidence="1">
    <location>
        <begin position="106"/>
        <end position="128"/>
    </location>
</feature>
<evidence type="ECO:0000313" key="4">
    <source>
        <dbReference type="Proteomes" id="UP000077248"/>
    </source>
</evidence>
<dbReference type="RefSeq" id="XP_018387908.1">
    <property type="nucleotide sequence ID" value="XM_018532977.1"/>
</dbReference>
<keyword evidence="2" id="KW-0472">Membrane</keyword>
<dbReference type="OMA" id="HAPMITP"/>
<dbReference type="KEGG" id="aalt:CC77DRAFT_733156"/>
<dbReference type="EMBL" id="KV441474">
    <property type="protein sequence ID" value="OAG22487.1"/>
    <property type="molecule type" value="Genomic_DNA"/>
</dbReference>
<reference evidence="3 4" key="1">
    <citation type="submission" date="2016-05" db="EMBL/GenBank/DDBJ databases">
        <title>Comparative analysis of secretome profiles of manganese(II)-oxidizing ascomycete fungi.</title>
        <authorList>
            <consortium name="DOE Joint Genome Institute"/>
            <person name="Zeiner C.A."/>
            <person name="Purvine S.O."/>
            <person name="Zink E.M."/>
            <person name="Wu S."/>
            <person name="Pasa-Tolic L."/>
            <person name="Chaput D.L."/>
            <person name="Haridas S."/>
            <person name="Grigoriev I.V."/>
            <person name="Santelli C.M."/>
            <person name="Hansel C.M."/>
        </authorList>
    </citation>
    <scope>NUCLEOTIDE SEQUENCE [LARGE SCALE GENOMIC DNA]</scope>
    <source>
        <strain evidence="3 4">SRC1lrK2f</strain>
    </source>
</reference>
<name>A0A177DSI8_ALTAL</name>
<dbReference type="GeneID" id="29118571"/>
<proteinExistence type="predicted"/>
<keyword evidence="4" id="KW-1185">Reference proteome</keyword>
<keyword evidence="2" id="KW-0812">Transmembrane</keyword>
<sequence length="193" mass="20510">MSTSTKTGGDTPIVISMDPATTFTTTIQVVTSTVEEKTSPEVLTQPAEVSKPTTESALLTSFDVSLPNPTSSLMVVVSTIATTYADDEEKSEVLSSAYTSLRSTPQTTIAPSSFDSVSPTTAESSTPSQPEPGLSVAASIGLGVSMGVGAFLVIVGVLYAVFGRYLRNMRRSSERRMGATNVNRWWKGRRRDS</sequence>
<feature type="region of interest" description="Disordered" evidence="1">
    <location>
        <begin position="106"/>
        <end position="133"/>
    </location>
</feature>
<dbReference type="VEuPathDB" id="FungiDB:CC77DRAFT_733156"/>
<evidence type="ECO:0008006" key="5">
    <source>
        <dbReference type="Google" id="ProtNLM"/>
    </source>
</evidence>
<organism evidence="3 4">
    <name type="scientific">Alternaria alternata</name>
    <name type="common">Alternaria rot fungus</name>
    <name type="synonym">Torula alternata</name>
    <dbReference type="NCBI Taxonomy" id="5599"/>
    <lineage>
        <taxon>Eukaryota</taxon>
        <taxon>Fungi</taxon>
        <taxon>Dikarya</taxon>
        <taxon>Ascomycota</taxon>
        <taxon>Pezizomycotina</taxon>
        <taxon>Dothideomycetes</taxon>
        <taxon>Pleosporomycetidae</taxon>
        <taxon>Pleosporales</taxon>
        <taxon>Pleosporineae</taxon>
        <taxon>Pleosporaceae</taxon>
        <taxon>Alternaria</taxon>
        <taxon>Alternaria sect. Alternaria</taxon>
        <taxon>Alternaria alternata complex</taxon>
    </lineage>
</organism>
<accession>A0A177DSI8</accession>
<gene>
    <name evidence="3" type="ORF">CC77DRAFT_733156</name>
</gene>
<keyword evidence="2" id="KW-1133">Transmembrane helix</keyword>
<feature type="transmembrane region" description="Helical" evidence="2">
    <location>
        <begin position="136"/>
        <end position="162"/>
    </location>
</feature>
<evidence type="ECO:0000313" key="3">
    <source>
        <dbReference type="EMBL" id="OAG22487.1"/>
    </source>
</evidence>
<evidence type="ECO:0000256" key="2">
    <source>
        <dbReference type="SAM" id="Phobius"/>
    </source>
</evidence>
<dbReference type="AlphaFoldDB" id="A0A177DSI8"/>
<evidence type="ECO:0000256" key="1">
    <source>
        <dbReference type="SAM" id="MobiDB-lite"/>
    </source>
</evidence>
<dbReference type="Proteomes" id="UP000077248">
    <property type="component" value="Unassembled WGS sequence"/>
</dbReference>